<evidence type="ECO:0000313" key="6">
    <source>
        <dbReference type="EMBL" id="CCG00632.1"/>
    </source>
</evidence>
<keyword evidence="3 6" id="KW-0808">Transferase</keyword>
<dbReference type="InterPro" id="IPR051326">
    <property type="entry name" value="Kynurenine-oxoglutarate_AT"/>
</dbReference>
<dbReference type="PANTHER" id="PTHR43807">
    <property type="entry name" value="FI04487P"/>
    <property type="match status" value="1"/>
</dbReference>
<keyword evidence="4" id="KW-0663">Pyridoxal phosphate</keyword>
<dbReference type="EMBL" id="FO117613">
    <property type="protein sequence ID" value="CCG00632.1"/>
    <property type="molecule type" value="Genomic_DNA"/>
</dbReference>
<accession>H6RHX1</accession>
<dbReference type="InterPro" id="IPR015424">
    <property type="entry name" value="PyrdxlP-dep_Trfase"/>
</dbReference>
<gene>
    <name evidence="6" type="ORF">VIS_S3DIC30033</name>
</gene>
<protein>
    <submittedName>
        <fullName evidence="6">Aminotransferase class I and II</fullName>
    </submittedName>
</protein>
<evidence type="ECO:0000256" key="2">
    <source>
        <dbReference type="ARBA" id="ARBA00022576"/>
    </source>
</evidence>
<sequence>MNISSFYQQKRDVFLELITDSKFKIIPSKGTYFQMLDFSDISNESDLLFAERLTKDYKIATIPTSVFNKNKEDFKQIRVCFAKTEETLISAAKIINAIY</sequence>
<evidence type="ECO:0000256" key="4">
    <source>
        <dbReference type="ARBA" id="ARBA00022898"/>
    </source>
</evidence>
<evidence type="ECO:0000256" key="1">
    <source>
        <dbReference type="ARBA" id="ARBA00001933"/>
    </source>
</evidence>
<reference evidence="6" key="2">
    <citation type="submission" date="2012-02" db="EMBL/GenBank/DDBJ databases">
        <authorList>
            <person name="Genoscope - CEA"/>
        </authorList>
    </citation>
    <scope>NUCLEOTIDE SEQUENCE</scope>
</reference>
<name>H6RHX1_9BACT</name>
<dbReference type="InterPro" id="IPR004839">
    <property type="entry name" value="Aminotransferase_I/II_large"/>
</dbReference>
<dbReference type="InterPro" id="IPR015422">
    <property type="entry name" value="PyrdxlP-dep_Trfase_small"/>
</dbReference>
<evidence type="ECO:0000256" key="3">
    <source>
        <dbReference type="ARBA" id="ARBA00022679"/>
    </source>
</evidence>
<evidence type="ECO:0000259" key="5">
    <source>
        <dbReference type="Pfam" id="PF00155"/>
    </source>
</evidence>
<proteinExistence type="predicted"/>
<reference evidence="6" key="1">
    <citation type="journal article" date="2012" name="Environ. Microbiol.">
        <title>Genomic content of uncultured Bacteroidetes from contrasting oceanic provinces in the North Atlantic Ocean.</title>
        <authorList>
            <person name="Gomez-Pereira P.R."/>
            <person name="Schuler M."/>
            <person name="Fuchs B.M."/>
            <person name="Bennke C."/>
            <person name="Teeling H."/>
            <person name="Waldmann J."/>
            <person name="Richter M."/>
            <person name="Barbe V."/>
            <person name="Bataille E."/>
            <person name="Glockner F.O."/>
            <person name="Amann R."/>
        </authorList>
    </citation>
    <scope>NUCLEOTIDE SEQUENCE</scope>
</reference>
<dbReference type="AlphaFoldDB" id="H6RHX1"/>
<dbReference type="PANTHER" id="PTHR43807:SF20">
    <property type="entry name" value="FI04487P"/>
    <property type="match status" value="1"/>
</dbReference>
<keyword evidence="2 6" id="KW-0032">Aminotransferase</keyword>
<comment type="cofactor">
    <cofactor evidence="1">
        <name>pyridoxal 5'-phosphate</name>
        <dbReference type="ChEBI" id="CHEBI:597326"/>
    </cofactor>
</comment>
<dbReference type="Gene3D" id="3.90.1150.10">
    <property type="entry name" value="Aspartate Aminotransferase, domain 1"/>
    <property type="match status" value="1"/>
</dbReference>
<dbReference type="GO" id="GO:0005737">
    <property type="term" value="C:cytoplasm"/>
    <property type="evidence" value="ECO:0007669"/>
    <property type="project" value="TreeGrafter"/>
</dbReference>
<dbReference type="SUPFAM" id="SSF53383">
    <property type="entry name" value="PLP-dependent transferases"/>
    <property type="match status" value="1"/>
</dbReference>
<dbReference type="GO" id="GO:0030170">
    <property type="term" value="F:pyridoxal phosphate binding"/>
    <property type="evidence" value="ECO:0007669"/>
    <property type="project" value="InterPro"/>
</dbReference>
<dbReference type="GO" id="GO:0016212">
    <property type="term" value="F:kynurenine-oxoglutarate transaminase activity"/>
    <property type="evidence" value="ECO:0007669"/>
    <property type="project" value="TreeGrafter"/>
</dbReference>
<organism evidence="6">
    <name type="scientific">uncultured Flavobacteriia bacterium</name>
    <dbReference type="NCBI Taxonomy" id="212695"/>
    <lineage>
        <taxon>Bacteria</taxon>
        <taxon>Pseudomonadati</taxon>
        <taxon>Bacteroidota</taxon>
        <taxon>Flavobacteriia</taxon>
        <taxon>environmental samples</taxon>
    </lineage>
</organism>
<feature type="domain" description="Aminotransferase class I/classII large" evidence="5">
    <location>
        <begin position="6"/>
        <end position="93"/>
    </location>
</feature>
<dbReference type="Pfam" id="PF00155">
    <property type="entry name" value="Aminotran_1_2"/>
    <property type="match status" value="1"/>
</dbReference>